<dbReference type="Gene3D" id="4.10.280.10">
    <property type="entry name" value="Helix-loop-helix DNA-binding domain"/>
    <property type="match status" value="1"/>
</dbReference>
<comment type="caution">
    <text evidence="8">The sequence shown here is derived from an EMBL/GenBank/DDBJ whole genome shotgun (WGS) entry which is preliminary data.</text>
</comment>
<dbReference type="AlphaFoldDB" id="A0A2C9VJ33"/>
<dbReference type="SMART" id="SM00353">
    <property type="entry name" value="HLH"/>
    <property type="match status" value="1"/>
</dbReference>
<keyword evidence="5" id="KW-0539">Nucleus</keyword>
<evidence type="ECO:0000256" key="6">
    <source>
        <dbReference type="SAM" id="MobiDB-lite"/>
    </source>
</evidence>
<dbReference type="GO" id="GO:0000978">
    <property type="term" value="F:RNA polymerase II cis-regulatory region sequence-specific DNA binding"/>
    <property type="evidence" value="ECO:0000318"/>
    <property type="project" value="GO_Central"/>
</dbReference>
<dbReference type="InterPro" id="IPR045843">
    <property type="entry name" value="IND-like"/>
</dbReference>
<name>A0A2C9VJ33_MANES</name>
<dbReference type="GO" id="GO:0005634">
    <property type="term" value="C:nucleus"/>
    <property type="evidence" value="ECO:0000318"/>
    <property type="project" value="GO_Central"/>
</dbReference>
<dbReference type="PROSITE" id="PS50888">
    <property type="entry name" value="BHLH"/>
    <property type="match status" value="1"/>
</dbReference>
<gene>
    <name evidence="8" type="ORF">MANES_07G062000v8</name>
</gene>
<proteinExistence type="predicted"/>
<evidence type="ECO:0000256" key="4">
    <source>
        <dbReference type="ARBA" id="ARBA00023163"/>
    </source>
</evidence>
<feature type="domain" description="BHLH" evidence="7">
    <location>
        <begin position="261"/>
        <end position="310"/>
    </location>
</feature>
<dbReference type="GO" id="GO:0048766">
    <property type="term" value="P:root hair initiation"/>
    <property type="evidence" value="ECO:0007669"/>
    <property type="project" value="UniProtKB-ARBA"/>
</dbReference>
<evidence type="ECO:0000259" key="7">
    <source>
        <dbReference type="PROSITE" id="PS50888"/>
    </source>
</evidence>
<keyword evidence="9" id="KW-1185">Reference proteome</keyword>
<keyword evidence="3" id="KW-0238">DNA-binding</keyword>
<feature type="region of interest" description="Disordered" evidence="6">
    <location>
        <begin position="157"/>
        <end position="273"/>
    </location>
</feature>
<evidence type="ECO:0000256" key="5">
    <source>
        <dbReference type="ARBA" id="ARBA00023242"/>
    </source>
</evidence>
<dbReference type="PANTHER" id="PTHR16223">
    <property type="entry name" value="TRANSCRIPTION FACTOR BHLH83-RELATED"/>
    <property type="match status" value="1"/>
</dbReference>
<dbReference type="InterPro" id="IPR011598">
    <property type="entry name" value="bHLH_dom"/>
</dbReference>
<dbReference type="CDD" id="cd11454">
    <property type="entry name" value="bHLH_AtIND_like"/>
    <property type="match status" value="1"/>
</dbReference>
<protein>
    <recommendedName>
        <fullName evidence="7">BHLH domain-containing protein</fullName>
    </recommendedName>
</protein>
<evidence type="ECO:0000313" key="9">
    <source>
        <dbReference type="Proteomes" id="UP000091857"/>
    </source>
</evidence>
<sequence length="338" mass="36633">MEPIGVALEGEWSSLSGMYTSEEADFLEQLLGNNDSSSSLGVLSSFWSSQKSEMNMAGGNGGLVDTNFYNFSQGSSSYSGGSSSQSYYFSDSHPVSIAMDFCVGDVTNTASYLVEGDDCSNREMRNGNVEESGGNQQPAAADLPVNCLLPKKEHEMLAPETSTEDKSNSPSEISKKRSRRAGDVQKNKRNVRSKKSKNFVSSNSNDEETNAGFNGPASSSYCSEDDSNASHEQNGGASSSLSSKGTSILNSNGRTRASRGAATDPQSLYARKRRERINERLRILQNLVPNGTKVDISTMLEEAVHYVKFLQLQIKLLSSDDLWMYAPIAYNGMDIGLT</sequence>
<accession>A0A2C9VJ33</accession>
<reference evidence="9" key="1">
    <citation type="journal article" date="2016" name="Nat. Biotechnol.">
        <title>Sequencing wild and cultivated cassava and related species reveals extensive interspecific hybridization and genetic diversity.</title>
        <authorList>
            <person name="Bredeson J.V."/>
            <person name="Lyons J.B."/>
            <person name="Prochnik S.E."/>
            <person name="Wu G.A."/>
            <person name="Ha C.M."/>
            <person name="Edsinger-Gonzales E."/>
            <person name="Grimwood J."/>
            <person name="Schmutz J."/>
            <person name="Rabbi I.Y."/>
            <person name="Egesi C."/>
            <person name="Nauluvula P."/>
            <person name="Lebot V."/>
            <person name="Ndunguru J."/>
            <person name="Mkamilo G."/>
            <person name="Bart R.S."/>
            <person name="Setter T.L."/>
            <person name="Gleadow R.M."/>
            <person name="Kulakow P."/>
            <person name="Ferguson M.E."/>
            <person name="Rounsley S."/>
            <person name="Rokhsar D.S."/>
        </authorList>
    </citation>
    <scope>NUCLEOTIDE SEQUENCE [LARGE SCALE GENOMIC DNA]</scope>
    <source>
        <strain evidence="9">cv. AM560-2</strain>
    </source>
</reference>
<dbReference type="EMBL" id="CM004393">
    <property type="protein sequence ID" value="OAY45455.1"/>
    <property type="molecule type" value="Genomic_DNA"/>
</dbReference>
<organism evidence="8 9">
    <name type="scientific">Manihot esculenta</name>
    <name type="common">Cassava</name>
    <name type="synonym">Jatropha manihot</name>
    <dbReference type="NCBI Taxonomy" id="3983"/>
    <lineage>
        <taxon>Eukaryota</taxon>
        <taxon>Viridiplantae</taxon>
        <taxon>Streptophyta</taxon>
        <taxon>Embryophyta</taxon>
        <taxon>Tracheophyta</taxon>
        <taxon>Spermatophyta</taxon>
        <taxon>Magnoliopsida</taxon>
        <taxon>eudicotyledons</taxon>
        <taxon>Gunneridae</taxon>
        <taxon>Pentapetalae</taxon>
        <taxon>rosids</taxon>
        <taxon>fabids</taxon>
        <taxon>Malpighiales</taxon>
        <taxon>Euphorbiaceae</taxon>
        <taxon>Crotonoideae</taxon>
        <taxon>Manihoteae</taxon>
        <taxon>Manihot</taxon>
    </lineage>
</organism>
<dbReference type="InterPro" id="IPR036638">
    <property type="entry name" value="HLH_DNA-bd_sf"/>
</dbReference>
<evidence type="ECO:0000256" key="2">
    <source>
        <dbReference type="ARBA" id="ARBA00023015"/>
    </source>
</evidence>
<feature type="region of interest" description="Disordered" evidence="6">
    <location>
        <begin position="118"/>
        <end position="141"/>
    </location>
</feature>
<dbReference type="STRING" id="3983.A0A2C9VJ33"/>
<evidence type="ECO:0000313" key="8">
    <source>
        <dbReference type="EMBL" id="OAY45455.1"/>
    </source>
</evidence>
<keyword evidence="4" id="KW-0804">Transcription</keyword>
<dbReference type="Pfam" id="PF00010">
    <property type="entry name" value="HLH"/>
    <property type="match status" value="1"/>
</dbReference>
<dbReference type="FunFam" id="4.10.280.10:FF:000022">
    <property type="entry name" value="Basic helix-loop-helix transcription factor"/>
    <property type="match status" value="1"/>
</dbReference>
<dbReference type="SUPFAM" id="SSF47459">
    <property type="entry name" value="HLH, helix-loop-helix DNA-binding domain"/>
    <property type="match status" value="1"/>
</dbReference>
<dbReference type="Proteomes" id="UP000091857">
    <property type="component" value="Chromosome 7"/>
</dbReference>
<dbReference type="PANTHER" id="PTHR16223:SF338">
    <property type="entry name" value="TRANSCRIPTION FACTOR RSL2"/>
    <property type="match status" value="1"/>
</dbReference>
<dbReference type="OMA" id="DHQECEV"/>
<feature type="compositionally biased region" description="Basic and acidic residues" evidence="6">
    <location>
        <begin position="157"/>
        <end position="167"/>
    </location>
</feature>
<evidence type="ECO:0000256" key="3">
    <source>
        <dbReference type="ARBA" id="ARBA00023125"/>
    </source>
</evidence>
<dbReference type="GO" id="GO:0006357">
    <property type="term" value="P:regulation of transcription by RNA polymerase II"/>
    <property type="evidence" value="ECO:0000318"/>
    <property type="project" value="GO_Central"/>
</dbReference>
<comment type="subcellular location">
    <subcellularLocation>
        <location evidence="1">Nucleus</location>
    </subcellularLocation>
</comment>
<dbReference type="GO" id="GO:0046983">
    <property type="term" value="F:protein dimerization activity"/>
    <property type="evidence" value="ECO:0007669"/>
    <property type="project" value="InterPro"/>
</dbReference>
<evidence type="ECO:0000256" key="1">
    <source>
        <dbReference type="ARBA" id="ARBA00004123"/>
    </source>
</evidence>
<feature type="compositionally biased region" description="Low complexity" evidence="6">
    <location>
        <begin position="238"/>
        <end position="251"/>
    </location>
</feature>
<keyword evidence="2" id="KW-0805">Transcription regulation</keyword>
<feature type="compositionally biased region" description="Basic residues" evidence="6">
    <location>
        <begin position="187"/>
        <end position="197"/>
    </location>
</feature>
<dbReference type="Gramene" id="Manes.07G062000.1.v8.1">
    <property type="protein sequence ID" value="Manes.07G062000.1.v8.1.CDS"/>
    <property type="gene ID" value="Manes.07G062000.v8.1"/>
</dbReference>
<dbReference type="GO" id="GO:0000981">
    <property type="term" value="F:DNA-binding transcription factor activity, RNA polymerase II-specific"/>
    <property type="evidence" value="ECO:0000318"/>
    <property type="project" value="GO_Central"/>
</dbReference>